<dbReference type="OrthoDB" id="6755816at2759"/>
<evidence type="ECO:0000313" key="3">
    <source>
        <dbReference type="Proteomes" id="UP001153737"/>
    </source>
</evidence>
<dbReference type="InterPro" id="IPR016187">
    <property type="entry name" value="CTDL_fold"/>
</dbReference>
<evidence type="ECO:0000259" key="1">
    <source>
        <dbReference type="PROSITE" id="PS50041"/>
    </source>
</evidence>
<keyword evidence="3" id="KW-1185">Reference proteome</keyword>
<sequence length="190" mass="21915">MIGVTRIICVLAMMSISTGVAVYRREAFQRLSVGWGNPDLPTIEAKNRQYYVETVLRADYFKAQYYCKRHGMELVSIESKEENDALKKALDGLELSGNYQFLTSGVKIPDVEIWAWMSSGKPIRYRNFKNGYNKYGTGNRCISAIYDEPSKGLNMMWTSDPCDEYKFFICEEKNQCNRTNEYTTASYMRG</sequence>
<protein>
    <recommendedName>
        <fullName evidence="1">C-type lectin domain-containing protein</fullName>
    </recommendedName>
</protein>
<dbReference type="Gene3D" id="3.10.100.10">
    <property type="entry name" value="Mannose-Binding Protein A, subunit A"/>
    <property type="match status" value="1"/>
</dbReference>
<dbReference type="CDD" id="cd00037">
    <property type="entry name" value="CLECT"/>
    <property type="match status" value="1"/>
</dbReference>
<evidence type="ECO:0000313" key="2">
    <source>
        <dbReference type="EMBL" id="CAH1155953.1"/>
    </source>
</evidence>
<dbReference type="Proteomes" id="UP001153737">
    <property type="component" value="Chromosome 2"/>
</dbReference>
<dbReference type="SMART" id="SM00034">
    <property type="entry name" value="CLECT"/>
    <property type="match status" value="1"/>
</dbReference>
<dbReference type="InterPro" id="IPR001304">
    <property type="entry name" value="C-type_lectin-like"/>
</dbReference>
<proteinExistence type="predicted"/>
<dbReference type="InterPro" id="IPR016186">
    <property type="entry name" value="C-type_lectin-like/link_sf"/>
</dbReference>
<name>A0A9P0DJH4_PHACE</name>
<dbReference type="AlphaFoldDB" id="A0A9P0DJH4"/>
<dbReference type="PROSITE" id="PS50041">
    <property type="entry name" value="C_TYPE_LECTIN_2"/>
    <property type="match status" value="1"/>
</dbReference>
<reference evidence="2" key="1">
    <citation type="submission" date="2022-01" db="EMBL/GenBank/DDBJ databases">
        <authorList>
            <person name="King R."/>
        </authorList>
    </citation>
    <scope>NUCLEOTIDE SEQUENCE</scope>
</reference>
<gene>
    <name evidence="2" type="ORF">PHAECO_LOCUS6135</name>
</gene>
<dbReference type="EMBL" id="OU896708">
    <property type="protein sequence ID" value="CAH1155953.1"/>
    <property type="molecule type" value="Genomic_DNA"/>
</dbReference>
<dbReference type="Pfam" id="PF00059">
    <property type="entry name" value="Lectin_C"/>
    <property type="match status" value="1"/>
</dbReference>
<reference evidence="2" key="2">
    <citation type="submission" date="2022-10" db="EMBL/GenBank/DDBJ databases">
        <authorList>
            <consortium name="ENA_rothamsted_submissions"/>
            <consortium name="culmorum"/>
            <person name="King R."/>
        </authorList>
    </citation>
    <scope>NUCLEOTIDE SEQUENCE</scope>
</reference>
<organism evidence="2 3">
    <name type="scientific">Phaedon cochleariae</name>
    <name type="common">Mustard beetle</name>
    <dbReference type="NCBI Taxonomy" id="80249"/>
    <lineage>
        <taxon>Eukaryota</taxon>
        <taxon>Metazoa</taxon>
        <taxon>Ecdysozoa</taxon>
        <taxon>Arthropoda</taxon>
        <taxon>Hexapoda</taxon>
        <taxon>Insecta</taxon>
        <taxon>Pterygota</taxon>
        <taxon>Neoptera</taxon>
        <taxon>Endopterygota</taxon>
        <taxon>Coleoptera</taxon>
        <taxon>Polyphaga</taxon>
        <taxon>Cucujiformia</taxon>
        <taxon>Chrysomeloidea</taxon>
        <taxon>Chrysomelidae</taxon>
        <taxon>Chrysomelinae</taxon>
        <taxon>Chrysomelini</taxon>
        <taxon>Phaedon</taxon>
    </lineage>
</organism>
<dbReference type="SUPFAM" id="SSF56436">
    <property type="entry name" value="C-type lectin-like"/>
    <property type="match status" value="1"/>
</dbReference>
<accession>A0A9P0DJH4</accession>
<feature type="domain" description="C-type lectin" evidence="1">
    <location>
        <begin position="45"/>
        <end position="171"/>
    </location>
</feature>